<keyword evidence="2" id="KW-1185">Reference proteome</keyword>
<protein>
    <submittedName>
        <fullName evidence="1">Uncharacterized protein</fullName>
    </submittedName>
</protein>
<evidence type="ECO:0000313" key="1">
    <source>
        <dbReference type="EMBL" id="GHB51665.1"/>
    </source>
</evidence>
<name>A0ABQ3EUP2_9ACTN</name>
<dbReference type="RefSeq" id="WP_190183847.1">
    <property type="nucleotide sequence ID" value="NZ_BMVP01000003.1"/>
</dbReference>
<proteinExistence type="predicted"/>
<sequence length="143" mass="14994">MTAVSVEAAGRPSYEDCSIYVDAPDPEAVIEALAHLADGPVDAHVLRAGSVLLHVGHNGYASDIGGDPVAPFLRWEVTTDCEAPSATTAEDVVEAVATVLRTLWSSGYRALAACDFENELPANGGGRLGMSGKSRLPRARWST</sequence>
<reference evidence="2" key="1">
    <citation type="journal article" date="2019" name="Int. J. Syst. Evol. Microbiol.">
        <title>The Global Catalogue of Microorganisms (GCM) 10K type strain sequencing project: providing services to taxonomists for standard genome sequencing and annotation.</title>
        <authorList>
            <consortium name="The Broad Institute Genomics Platform"/>
            <consortium name="The Broad Institute Genome Sequencing Center for Infectious Disease"/>
            <person name="Wu L."/>
            <person name="Ma J."/>
        </authorList>
    </citation>
    <scope>NUCLEOTIDE SEQUENCE [LARGE SCALE GENOMIC DNA]</scope>
    <source>
        <strain evidence="2">JCM 4738</strain>
    </source>
</reference>
<dbReference type="EMBL" id="BMVP01000003">
    <property type="protein sequence ID" value="GHB51665.1"/>
    <property type="molecule type" value="Genomic_DNA"/>
</dbReference>
<organism evidence="1 2">
    <name type="scientific">Streptomyces cirratus</name>
    <dbReference type="NCBI Taxonomy" id="68187"/>
    <lineage>
        <taxon>Bacteria</taxon>
        <taxon>Bacillati</taxon>
        <taxon>Actinomycetota</taxon>
        <taxon>Actinomycetes</taxon>
        <taxon>Kitasatosporales</taxon>
        <taxon>Streptomycetaceae</taxon>
        <taxon>Streptomyces</taxon>
    </lineage>
</organism>
<comment type="caution">
    <text evidence="1">The sequence shown here is derived from an EMBL/GenBank/DDBJ whole genome shotgun (WGS) entry which is preliminary data.</text>
</comment>
<accession>A0ABQ3EUP2</accession>
<evidence type="ECO:0000313" key="2">
    <source>
        <dbReference type="Proteomes" id="UP000642673"/>
    </source>
</evidence>
<gene>
    <name evidence="1" type="ORF">GCM10010347_21840</name>
</gene>
<dbReference type="Proteomes" id="UP000642673">
    <property type="component" value="Unassembled WGS sequence"/>
</dbReference>